<feature type="domain" description="MYND-type" evidence="5">
    <location>
        <begin position="8"/>
        <end position="53"/>
    </location>
</feature>
<dbReference type="Pfam" id="PF01753">
    <property type="entry name" value="zf-MYND"/>
    <property type="match status" value="1"/>
</dbReference>
<keyword evidence="2 4" id="KW-0863">Zinc-finger</keyword>
<dbReference type="Proteomes" id="UP000291422">
    <property type="component" value="Unassembled WGS sequence"/>
</dbReference>
<evidence type="ECO:0000256" key="1">
    <source>
        <dbReference type="ARBA" id="ARBA00022723"/>
    </source>
</evidence>
<reference evidence="7" key="1">
    <citation type="journal article" date="2019" name="bioRxiv">
        <title>Genomics, evolutionary history and diagnostics of the Alternaria alternata species group including apple and Asian pear pathotypes.</title>
        <authorList>
            <person name="Armitage A.D."/>
            <person name="Cockerton H.M."/>
            <person name="Sreenivasaprasad S."/>
            <person name="Woodhall J.W."/>
            <person name="Lane C.R."/>
            <person name="Harrison R.J."/>
            <person name="Clarkson J.P."/>
        </authorList>
    </citation>
    <scope>NUCLEOTIDE SEQUENCE [LARGE SCALE GENOMIC DNA]</scope>
    <source>
        <strain evidence="7">FERA 1177</strain>
    </source>
</reference>
<comment type="caution">
    <text evidence="6">The sequence shown here is derived from an EMBL/GenBank/DDBJ whole genome shotgun (WGS) entry which is preliminary data.</text>
</comment>
<evidence type="ECO:0000259" key="5">
    <source>
        <dbReference type="PROSITE" id="PS50865"/>
    </source>
</evidence>
<dbReference type="EMBL" id="PDXD01000101">
    <property type="protein sequence ID" value="RYN61659.1"/>
    <property type="molecule type" value="Genomic_DNA"/>
</dbReference>
<gene>
    <name evidence="6" type="ORF">AA0117_g12937</name>
</gene>
<evidence type="ECO:0000313" key="7">
    <source>
        <dbReference type="Proteomes" id="UP000291422"/>
    </source>
</evidence>
<evidence type="ECO:0000256" key="2">
    <source>
        <dbReference type="ARBA" id="ARBA00022771"/>
    </source>
</evidence>
<protein>
    <recommendedName>
        <fullName evidence="5">MYND-type domain-containing protein</fullName>
    </recommendedName>
</protein>
<evidence type="ECO:0000256" key="4">
    <source>
        <dbReference type="PROSITE-ProRule" id="PRU00134"/>
    </source>
</evidence>
<dbReference type="InterPro" id="IPR002893">
    <property type="entry name" value="Znf_MYND"/>
</dbReference>
<dbReference type="InterPro" id="IPR027974">
    <property type="entry name" value="DUF4470"/>
</dbReference>
<evidence type="ECO:0000313" key="6">
    <source>
        <dbReference type="EMBL" id="RYN61659.1"/>
    </source>
</evidence>
<dbReference type="GO" id="GO:0008270">
    <property type="term" value="F:zinc ion binding"/>
    <property type="evidence" value="ECO:0007669"/>
    <property type="project" value="UniProtKB-KW"/>
</dbReference>
<dbReference type="Gene3D" id="6.10.140.2220">
    <property type="match status" value="1"/>
</dbReference>
<keyword evidence="1" id="KW-0479">Metal-binding</keyword>
<keyword evidence="3" id="KW-0862">Zinc</keyword>
<accession>A0A4Q4MXD0</accession>
<evidence type="ECO:0000256" key="3">
    <source>
        <dbReference type="ARBA" id="ARBA00022833"/>
    </source>
</evidence>
<dbReference type="Pfam" id="PF14737">
    <property type="entry name" value="DUF4470"/>
    <property type="match status" value="1"/>
</dbReference>
<proteinExistence type="predicted"/>
<dbReference type="AlphaFoldDB" id="A0A4Q4MXD0"/>
<dbReference type="PROSITE" id="PS50865">
    <property type="entry name" value="ZF_MYND_2"/>
    <property type="match status" value="1"/>
</dbReference>
<organism evidence="6 7">
    <name type="scientific">Alternaria alternata</name>
    <name type="common">Alternaria rot fungus</name>
    <name type="synonym">Torula alternata</name>
    <dbReference type="NCBI Taxonomy" id="5599"/>
    <lineage>
        <taxon>Eukaryota</taxon>
        <taxon>Fungi</taxon>
        <taxon>Dikarya</taxon>
        <taxon>Ascomycota</taxon>
        <taxon>Pezizomycotina</taxon>
        <taxon>Dothideomycetes</taxon>
        <taxon>Pleosporomycetidae</taxon>
        <taxon>Pleosporales</taxon>
        <taxon>Pleosporineae</taxon>
        <taxon>Pleosporaceae</taxon>
        <taxon>Alternaria</taxon>
        <taxon>Alternaria sect. Alternaria</taxon>
        <taxon>Alternaria alternata complex</taxon>
    </lineage>
</organism>
<dbReference type="PROSITE" id="PS01360">
    <property type="entry name" value="ZF_MYND_1"/>
    <property type="match status" value="1"/>
</dbReference>
<dbReference type="SUPFAM" id="SSF144232">
    <property type="entry name" value="HIT/MYND zinc finger-like"/>
    <property type="match status" value="1"/>
</dbReference>
<sequence>MAYATIVPLRCANQSRHNRCTLEGFFTCKNCKLVSYCGSACQKLHWDSHKVKCRSPLNKASWLPDWDRDNRQPAWASIEASKKFHNPYGSSKYLWGNTPAIDIAQFSGNEGSTYDSNVALLFAASGDLRNVVKTIRDLPESIHHEVEVTVNDWDFDVAARNAIILLLAFASMDDVSSDPATYAIVAESLIHMWYSAFITQDLLSLLQTKVRNLLHDDSTHTVEVMHDGGVKKTWIFHRDKTLSVTLQADQWLRMDAFLEVPAGLTKESAEQLRAAVVMAPERADYRDRWYFKDACPSMRLAKQQFREDGLLLPFGHSRVEFNVPNPTMFQSPDCWPFDDKSDPMAGWNILEVYKIPWVASEDAYGKLFAYLRREFQGFLHRMATLPISFQLHNVDAKLLPRLLIPKLYGRIEVSNISDSGYVGTSQILSLFAPLLQPQTLNAHATMITCYLNAVMEIVKTTNADAMPDIDFLARYLPEGLDIAKIVRQGAEIYKAWDCRTFSIESDRYFNKYMKLQDFKGAATDAGMRMKTVNTIVDSWPLRLGTGKTDTAAQQEFNLLLSSSSSGVERYVEWSRNS</sequence>
<name>A0A4Q4MXD0_ALTAL</name>